<sequence length="45" mass="5063">MNSVPENVTDPADDAQAQPFEKLASVIRTMKLRDLNLFTDGMRIL</sequence>
<evidence type="ECO:0000313" key="1">
    <source>
        <dbReference type="EMBL" id="MBX8643983.1"/>
    </source>
</evidence>
<name>A0A8J7YNF2_9ARCH</name>
<accession>A0A8J7YNF2</accession>
<dbReference type="AlphaFoldDB" id="A0A8J7YNF2"/>
<dbReference type="EMBL" id="JAHEAC010000032">
    <property type="protein sequence ID" value="MBX8643983.1"/>
    <property type="molecule type" value="Genomic_DNA"/>
</dbReference>
<gene>
    <name evidence="1" type="ORF">KIY12_04580</name>
</gene>
<evidence type="ECO:0000313" key="2">
    <source>
        <dbReference type="Proteomes" id="UP000750197"/>
    </source>
</evidence>
<organism evidence="1 2">
    <name type="scientific">Candidatus Sysuiplasma superficiale</name>
    <dbReference type="NCBI Taxonomy" id="2823368"/>
    <lineage>
        <taxon>Archaea</taxon>
        <taxon>Methanobacteriati</taxon>
        <taxon>Thermoplasmatota</taxon>
        <taxon>Thermoplasmata</taxon>
        <taxon>Candidatus Sysuiplasmatales</taxon>
        <taxon>Candidatus Sysuiplasmataceae</taxon>
        <taxon>Candidatus Sysuiplasma</taxon>
    </lineage>
</organism>
<comment type="caution">
    <text evidence="1">The sequence shown here is derived from an EMBL/GenBank/DDBJ whole genome shotgun (WGS) entry which is preliminary data.</text>
</comment>
<reference evidence="1" key="1">
    <citation type="submission" date="2021-05" db="EMBL/GenBank/DDBJ databases">
        <title>Genomic insights into ecological role and evolution of a novel Thermoplasmata order Candidatus Sysuiplasmatales.</title>
        <authorList>
            <person name="Yuan Y."/>
        </authorList>
    </citation>
    <scope>NUCLEOTIDE SEQUENCE</scope>
    <source>
        <strain evidence="1">TUT19-bin139</strain>
    </source>
</reference>
<proteinExistence type="predicted"/>
<dbReference type="Proteomes" id="UP000750197">
    <property type="component" value="Unassembled WGS sequence"/>
</dbReference>
<protein>
    <submittedName>
        <fullName evidence="1">Uncharacterized protein</fullName>
    </submittedName>
</protein>